<name>A0AA38P2S8_9AGAR</name>
<dbReference type="Proteomes" id="UP001163846">
    <property type="component" value="Unassembled WGS sequence"/>
</dbReference>
<feature type="region of interest" description="Disordered" evidence="1">
    <location>
        <begin position="144"/>
        <end position="163"/>
    </location>
</feature>
<evidence type="ECO:0000256" key="1">
    <source>
        <dbReference type="SAM" id="MobiDB-lite"/>
    </source>
</evidence>
<protein>
    <submittedName>
        <fullName evidence="3">Uncharacterized protein</fullName>
    </submittedName>
</protein>
<evidence type="ECO:0000256" key="2">
    <source>
        <dbReference type="SAM" id="Phobius"/>
    </source>
</evidence>
<reference evidence="3" key="1">
    <citation type="submission" date="2022-08" db="EMBL/GenBank/DDBJ databases">
        <authorList>
            <consortium name="DOE Joint Genome Institute"/>
            <person name="Min B."/>
            <person name="Riley R."/>
            <person name="Sierra-Patev S."/>
            <person name="Naranjo-Ortiz M."/>
            <person name="Looney B."/>
            <person name="Konkel Z."/>
            <person name="Slot J.C."/>
            <person name="Sakamoto Y."/>
            <person name="Steenwyk J.L."/>
            <person name="Rokas A."/>
            <person name="Carro J."/>
            <person name="Camarero S."/>
            <person name="Ferreira P."/>
            <person name="Molpeceres G."/>
            <person name="Ruiz-Duenas F.J."/>
            <person name="Serrano A."/>
            <person name="Henrissat B."/>
            <person name="Drula E."/>
            <person name="Hughes K.W."/>
            <person name="Mata J.L."/>
            <person name="Ishikawa N.K."/>
            <person name="Vargas-Isla R."/>
            <person name="Ushijima S."/>
            <person name="Smith C.A."/>
            <person name="Ahrendt S."/>
            <person name="Andreopoulos W."/>
            <person name="He G."/>
            <person name="Labutti K."/>
            <person name="Lipzen A."/>
            <person name="Ng V."/>
            <person name="Sandor L."/>
            <person name="Barry K."/>
            <person name="Martinez A.T."/>
            <person name="Xiao Y."/>
            <person name="Gibbons J.G."/>
            <person name="Terashima K."/>
            <person name="Hibbett D.S."/>
            <person name="Grigoriev I.V."/>
        </authorList>
    </citation>
    <scope>NUCLEOTIDE SEQUENCE</scope>
    <source>
        <strain evidence="3">TFB9207</strain>
    </source>
</reference>
<gene>
    <name evidence="3" type="ORF">F5878DRAFT_628567</name>
</gene>
<sequence length="281" mass="29937">MSSTIPAHSSQITYPYADHWKHNDTDGTMYTTHAGDTANLTFTGSSIQVYGTLPANINGTIQPVSSFTLDDGSTVMFDAAKFGTQVETSNAIFYQSDLNLSNGSHSLSIRSEKDKAYFILASIVIFSGANPLTGPPLVSPVPLHSSTAATPSSSSSSLSSSSNGIKTNVGGVAGGIIAALAMIAGVFAFILLRRRRNRRIAKSRNLTPYIAEPIRTPLESTNQTWNSYGVSTTQPPQYDTKEPLPETSLGSSSLVRHGSMYKPKTDSDNLPSEEFGYGKGV</sequence>
<feature type="region of interest" description="Disordered" evidence="1">
    <location>
        <begin position="229"/>
        <end position="281"/>
    </location>
</feature>
<proteinExistence type="predicted"/>
<comment type="caution">
    <text evidence="3">The sequence shown here is derived from an EMBL/GenBank/DDBJ whole genome shotgun (WGS) entry which is preliminary data.</text>
</comment>
<feature type="transmembrane region" description="Helical" evidence="2">
    <location>
        <begin position="169"/>
        <end position="192"/>
    </location>
</feature>
<evidence type="ECO:0000313" key="4">
    <source>
        <dbReference type="Proteomes" id="UP001163846"/>
    </source>
</evidence>
<feature type="compositionally biased region" description="Low complexity" evidence="1">
    <location>
        <begin position="144"/>
        <end position="162"/>
    </location>
</feature>
<dbReference type="Gene3D" id="2.60.120.260">
    <property type="entry name" value="Galactose-binding domain-like"/>
    <property type="match status" value="1"/>
</dbReference>
<evidence type="ECO:0000313" key="3">
    <source>
        <dbReference type="EMBL" id="KAJ3835224.1"/>
    </source>
</evidence>
<keyword evidence="4" id="KW-1185">Reference proteome</keyword>
<keyword evidence="2" id="KW-0812">Transmembrane</keyword>
<keyword evidence="2" id="KW-1133">Transmembrane helix</keyword>
<dbReference type="AlphaFoldDB" id="A0AA38P2S8"/>
<feature type="transmembrane region" description="Helical" evidence="2">
    <location>
        <begin position="116"/>
        <end position="133"/>
    </location>
</feature>
<keyword evidence="2" id="KW-0472">Membrane</keyword>
<accession>A0AA38P2S8</accession>
<dbReference type="EMBL" id="MU806434">
    <property type="protein sequence ID" value="KAJ3835224.1"/>
    <property type="molecule type" value="Genomic_DNA"/>
</dbReference>
<organism evidence="3 4">
    <name type="scientific">Lentinula raphanica</name>
    <dbReference type="NCBI Taxonomy" id="153919"/>
    <lineage>
        <taxon>Eukaryota</taxon>
        <taxon>Fungi</taxon>
        <taxon>Dikarya</taxon>
        <taxon>Basidiomycota</taxon>
        <taxon>Agaricomycotina</taxon>
        <taxon>Agaricomycetes</taxon>
        <taxon>Agaricomycetidae</taxon>
        <taxon>Agaricales</taxon>
        <taxon>Marasmiineae</taxon>
        <taxon>Omphalotaceae</taxon>
        <taxon>Lentinula</taxon>
    </lineage>
</organism>